<evidence type="ECO:0000256" key="6">
    <source>
        <dbReference type="ARBA" id="ARBA00022927"/>
    </source>
</evidence>
<comment type="caution">
    <text evidence="12">The sequence shown here is derived from an EMBL/GenBank/DDBJ whole genome shotgun (WGS) entry which is preliminary data.</text>
</comment>
<dbReference type="Pfam" id="PF02699">
    <property type="entry name" value="YajC"/>
    <property type="match status" value="1"/>
</dbReference>
<feature type="compositionally biased region" description="Basic and acidic residues" evidence="10">
    <location>
        <begin position="107"/>
        <end position="121"/>
    </location>
</feature>
<keyword evidence="9 11" id="KW-0472">Membrane</keyword>
<dbReference type="NCBIfam" id="TIGR00739">
    <property type="entry name" value="yajC"/>
    <property type="match status" value="1"/>
</dbReference>
<dbReference type="Proteomes" id="UP000230790">
    <property type="component" value="Unassembled WGS sequence"/>
</dbReference>
<evidence type="ECO:0000256" key="9">
    <source>
        <dbReference type="ARBA" id="ARBA00023136"/>
    </source>
</evidence>
<evidence type="ECO:0000256" key="3">
    <source>
        <dbReference type="ARBA" id="ARBA00022448"/>
    </source>
</evidence>
<dbReference type="EMBL" id="PGTN01000091">
    <property type="protein sequence ID" value="PJF46819.1"/>
    <property type="molecule type" value="Genomic_DNA"/>
</dbReference>
<feature type="transmembrane region" description="Helical" evidence="11">
    <location>
        <begin position="12"/>
        <end position="34"/>
    </location>
</feature>
<evidence type="ECO:0000256" key="1">
    <source>
        <dbReference type="ARBA" id="ARBA00004162"/>
    </source>
</evidence>
<evidence type="ECO:0000256" key="5">
    <source>
        <dbReference type="ARBA" id="ARBA00022692"/>
    </source>
</evidence>
<feature type="region of interest" description="Disordered" evidence="10">
    <location>
        <begin position="107"/>
        <end position="127"/>
    </location>
</feature>
<protein>
    <submittedName>
        <fullName evidence="12">Preprotein translocase subunit YajC</fullName>
    </submittedName>
</protein>
<accession>A0A2M8QAJ6</accession>
<sequence length="127" mass="14309">RARYNLAMDLTLAVVTLTITIAFVFILVWFIVVVPQNRARKNQERVIEELKIGEQIVTVGGVIGKLTYLNREEDLARIEVAPGVEIRIIPAAISHPLDYMQRLARMEQEASKPKAQPKEKSNASAKK</sequence>
<evidence type="ECO:0000256" key="4">
    <source>
        <dbReference type="ARBA" id="ARBA00022475"/>
    </source>
</evidence>
<reference evidence="12 13" key="1">
    <citation type="submission" date="2017-11" db="EMBL/GenBank/DDBJ databases">
        <title>Evolution of Phototrophy in the Chloroflexi Phylum Driven by Horizontal Gene Transfer.</title>
        <authorList>
            <person name="Ward L.M."/>
            <person name="Hemp J."/>
            <person name="Shih P.M."/>
            <person name="Mcglynn S.E."/>
            <person name="Fischer W."/>
        </authorList>
    </citation>
    <scope>NUCLEOTIDE SEQUENCE [LARGE SCALE GENOMIC DNA]</scope>
    <source>
        <strain evidence="12">JP3_7</strain>
    </source>
</reference>
<name>A0A2M8QAJ6_9CHLR</name>
<evidence type="ECO:0000256" key="11">
    <source>
        <dbReference type="SAM" id="Phobius"/>
    </source>
</evidence>
<evidence type="ECO:0000256" key="8">
    <source>
        <dbReference type="ARBA" id="ARBA00023010"/>
    </source>
</evidence>
<dbReference type="PRINTS" id="PR01853">
    <property type="entry name" value="YAJCTRNLCASE"/>
</dbReference>
<dbReference type="PANTHER" id="PTHR33909:SF1">
    <property type="entry name" value="SEC TRANSLOCON ACCESSORY COMPLEX SUBUNIT YAJC"/>
    <property type="match status" value="1"/>
</dbReference>
<evidence type="ECO:0000256" key="7">
    <source>
        <dbReference type="ARBA" id="ARBA00022989"/>
    </source>
</evidence>
<dbReference type="SMART" id="SM01323">
    <property type="entry name" value="YajC"/>
    <property type="match status" value="1"/>
</dbReference>
<keyword evidence="4" id="KW-1003">Cell membrane</keyword>
<comment type="similarity">
    <text evidence="2">Belongs to the YajC family.</text>
</comment>
<dbReference type="AlphaFoldDB" id="A0A2M8QAJ6"/>
<comment type="subcellular location">
    <subcellularLocation>
        <location evidence="1">Cell membrane</location>
        <topology evidence="1">Single-pass membrane protein</topology>
    </subcellularLocation>
</comment>
<feature type="non-terminal residue" evidence="12">
    <location>
        <position position="1"/>
    </location>
</feature>
<keyword evidence="7 11" id="KW-1133">Transmembrane helix</keyword>
<organism evidence="12 13">
    <name type="scientific">Candidatus Thermofonsia Clade 3 bacterium</name>
    <dbReference type="NCBI Taxonomy" id="2364212"/>
    <lineage>
        <taxon>Bacteria</taxon>
        <taxon>Bacillati</taxon>
        <taxon>Chloroflexota</taxon>
        <taxon>Candidatus Thermofontia</taxon>
        <taxon>Candidatus Thermofonsia Clade 3</taxon>
    </lineage>
</organism>
<evidence type="ECO:0000256" key="2">
    <source>
        <dbReference type="ARBA" id="ARBA00006742"/>
    </source>
</evidence>
<keyword evidence="6" id="KW-0653">Protein transport</keyword>
<dbReference type="PANTHER" id="PTHR33909">
    <property type="entry name" value="SEC TRANSLOCON ACCESSORY COMPLEX SUBUNIT YAJC"/>
    <property type="match status" value="1"/>
</dbReference>
<keyword evidence="5 11" id="KW-0812">Transmembrane</keyword>
<gene>
    <name evidence="12" type="primary">yajC</name>
    <name evidence="12" type="ORF">CUN48_11805</name>
</gene>
<dbReference type="InterPro" id="IPR003849">
    <property type="entry name" value="Preprotein_translocase_YajC"/>
</dbReference>
<evidence type="ECO:0000313" key="13">
    <source>
        <dbReference type="Proteomes" id="UP000230790"/>
    </source>
</evidence>
<evidence type="ECO:0000256" key="10">
    <source>
        <dbReference type="SAM" id="MobiDB-lite"/>
    </source>
</evidence>
<evidence type="ECO:0000313" key="12">
    <source>
        <dbReference type="EMBL" id="PJF46819.1"/>
    </source>
</evidence>
<dbReference type="GO" id="GO:0005886">
    <property type="term" value="C:plasma membrane"/>
    <property type="evidence" value="ECO:0007669"/>
    <property type="project" value="UniProtKB-SubCell"/>
</dbReference>
<proteinExistence type="inferred from homology"/>
<keyword evidence="8" id="KW-0811">Translocation</keyword>
<dbReference type="GO" id="GO:0015031">
    <property type="term" value="P:protein transport"/>
    <property type="evidence" value="ECO:0007669"/>
    <property type="project" value="UniProtKB-KW"/>
</dbReference>
<keyword evidence="3" id="KW-0813">Transport</keyword>